<keyword evidence="2" id="KW-1185">Reference proteome</keyword>
<evidence type="ECO:0000313" key="2">
    <source>
        <dbReference type="Proteomes" id="UP000001997"/>
    </source>
</evidence>
<sequence length="303" mass="34463">MVGFVDDLLYSDAAKSPGYRSGSIDSQTRKKDFPELDQKRLIIIQVKDGVDVTHNWGTIRVDTGIVGVVSDGIFLDTDTEVCAQAGFKAVILRQLRKMNTDHVVDHRNGRSTKVQETRKPQSVASGSQLKGFDFSCCCLKRKNDGTCRRRVVNGHEKVLHHHRWFNNFIGQFFMGDFQSQFGYQTKPQRFVHIDFREQFLKTLGMELSFFFVFKSRTVVNKSNNMWFSTQILDDSNVTGDSLPSAQTAGFRVYVVGDELVTSACSAADFDLAEAIFGNNCKDIFERFFEVLGPNRVGIYWRLF</sequence>
<dbReference type="VEuPathDB" id="FungiDB:PGUG_04379"/>
<protein>
    <submittedName>
        <fullName evidence="1">Uncharacterized protein</fullName>
    </submittedName>
</protein>
<dbReference type="RefSeq" id="XP_001483649.2">
    <property type="nucleotide sequence ID" value="XM_001483599.1"/>
</dbReference>
<proteinExistence type="predicted"/>
<dbReference type="HOGENOM" id="CLU_918641_0_0_1"/>
<dbReference type="AlphaFoldDB" id="A5DM78"/>
<name>A5DM78_PICGU</name>
<dbReference type="EMBL" id="CH408159">
    <property type="protein sequence ID" value="EDK40280.2"/>
    <property type="molecule type" value="Genomic_DNA"/>
</dbReference>
<dbReference type="Proteomes" id="UP000001997">
    <property type="component" value="Unassembled WGS sequence"/>
</dbReference>
<dbReference type="InParanoid" id="A5DM78"/>
<dbReference type="KEGG" id="pgu:PGUG_04379"/>
<organism evidence="1 2">
    <name type="scientific">Meyerozyma guilliermondii (strain ATCC 6260 / CBS 566 / DSM 6381 / JCM 1539 / NBRC 10279 / NRRL Y-324)</name>
    <name type="common">Yeast</name>
    <name type="synonym">Candida guilliermondii</name>
    <dbReference type="NCBI Taxonomy" id="294746"/>
    <lineage>
        <taxon>Eukaryota</taxon>
        <taxon>Fungi</taxon>
        <taxon>Dikarya</taxon>
        <taxon>Ascomycota</taxon>
        <taxon>Saccharomycotina</taxon>
        <taxon>Pichiomycetes</taxon>
        <taxon>Debaryomycetaceae</taxon>
        <taxon>Meyerozyma</taxon>
    </lineage>
</organism>
<gene>
    <name evidence="1" type="ORF">PGUG_04379</name>
</gene>
<evidence type="ECO:0000313" key="1">
    <source>
        <dbReference type="EMBL" id="EDK40280.2"/>
    </source>
</evidence>
<dbReference type="GeneID" id="5125454"/>
<reference evidence="1 2" key="1">
    <citation type="journal article" date="2009" name="Nature">
        <title>Evolution of pathogenicity and sexual reproduction in eight Candida genomes.</title>
        <authorList>
            <person name="Butler G."/>
            <person name="Rasmussen M.D."/>
            <person name="Lin M.F."/>
            <person name="Santos M.A."/>
            <person name="Sakthikumar S."/>
            <person name="Munro C.A."/>
            <person name="Rheinbay E."/>
            <person name="Grabherr M."/>
            <person name="Forche A."/>
            <person name="Reedy J.L."/>
            <person name="Agrafioti I."/>
            <person name="Arnaud M.B."/>
            <person name="Bates S."/>
            <person name="Brown A.J."/>
            <person name="Brunke S."/>
            <person name="Costanzo M.C."/>
            <person name="Fitzpatrick D.A."/>
            <person name="de Groot P.W."/>
            <person name="Harris D."/>
            <person name="Hoyer L.L."/>
            <person name="Hube B."/>
            <person name="Klis F.M."/>
            <person name="Kodira C."/>
            <person name="Lennard N."/>
            <person name="Logue M.E."/>
            <person name="Martin R."/>
            <person name="Neiman A.M."/>
            <person name="Nikolaou E."/>
            <person name="Quail M.A."/>
            <person name="Quinn J."/>
            <person name="Santos M.C."/>
            <person name="Schmitzberger F.F."/>
            <person name="Sherlock G."/>
            <person name="Shah P."/>
            <person name="Silverstein K.A."/>
            <person name="Skrzypek M.S."/>
            <person name="Soll D."/>
            <person name="Staggs R."/>
            <person name="Stansfield I."/>
            <person name="Stumpf M.P."/>
            <person name="Sudbery P.E."/>
            <person name="Srikantha T."/>
            <person name="Zeng Q."/>
            <person name="Berman J."/>
            <person name="Berriman M."/>
            <person name="Heitman J."/>
            <person name="Gow N.A."/>
            <person name="Lorenz M.C."/>
            <person name="Birren B.W."/>
            <person name="Kellis M."/>
            <person name="Cuomo C.A."/>
        </authorList>
    </citation>
    <scope>NUCLEOTIDE SEQUENCE [LARGE SCALE GENOMIC DNA]</scope>
    <source>
        <strain evidence="2">ATCC 6260 / CBS 566 / DSM 6381 / JCM 1539 / NBRC 10279 / NRRL Y-324</strain>
    </source>
</reference>
<accession>A5DM78</accession>